<evidence type="ECO:0000256" key="6">
    <source>
        <dbReference type="ARBA" id="ARBA00023006"/>
    </source>
</evidence>
<dbReference type="Gene3D" id="1.20.1250.20">
    <property type="entry name" value="MFS general substrate transporter like domains"/>
    <property type="match status" value="1"/>
</dbReference>
<evidence type="ECO:0000256" key="4">
    <source>
        <dbReference type="ARBA" id="ARBA00022692"/>
    </source>
</evidence>
<evidence type="ECO:0000313" key="11">
    <source>
        <dbReference type="Proteomes" id="UP000800096"/>
    </source>
</evidence>
<evidence type="ECO:0000256" key="5">
    <source>
        <dbReference type="ARBA" id="ARBA00022989"/>
    </source>
</evidence>
<sequence>MASNEPGLATLSAPAEDPTKGAVNVPIEDTPVAPDQFDPKYETTKKEIWSYYSYYVGDNGLTLFNFGPTAFQNLMYQAAGESETLRFLGRDRSINSIVLLSNGISFALQVVIFLILGSFADFGSWRPNILIALSTIAFGIGFGWLGVHSEEKWHVGVGLYIVGLIAYQTTVTFWTAAFPGLARNTKELRVKAEEYAEGRITRADYDFTDMMKRNELSNTAFYVQSIFEIVILAVIVGIMFGLHVNDSETNNNWGLSVLIAFATSVWILCAIPWFIFEKRRPGQDPNNTNIIFAGLKQLGYAISQIWQLRQSLAYLIGYFLLGDSLNTTVTVIGTLQNEIVAYNSLQLTYLLIVGITAQAVGIGAFWRIQKHYGLSTKTMFMVVAICIVMLDGWGMIGIWTQSFGFHNRWEVWVYQAFYGLLVCPWYSYSQTMISEVTPRGKEFLFFSLFSIVGKTSAFIGPLVSSAIIDDTGNNSSPFYFLFALSLASAAWLWFFVDVEKSRVEQDKFLEREKSAKISTERA</sequence>
<comment type="similarity">
    <text evidence="2 8">Belongs to the ATG22 family.</text>
</comment>
<dbReference type="InterPro" id="IPR024671">
    <property type="entry name" value="Atg22-like"/>
</dbReference>
<feature type="transmembrane region" description="Helical" evidence="8">
    <location>
        <begin position="347"/>
        <end position="366"/>
    </location>
</feature>
<feature type="transmembrane region" description="Helical" evidence="8">
    <location>
        <begin position="478"/>
        <end position="496"/>
    </location>
</feature>
<dbReference type="PANTHER" id="PTHR23519:SF5">
    <property type="entry name" value="AUTOPHAGY-RELATED PROTEIN"/>
    <property type="match status" value="1"/>
</dbReference>
<keyword evidence="3 8" id="KW-0813">Transport</keyword>
<proteinExistence type="inferred from homology"/>
<evidence type="ECO:0000256" key="7">
    <source>
        <dbReference type="ARBA" id="ARBA00023136"/>
    </source>
</evidence>
<keyword evidence="8" id="KW-0926">Vacuole</keyword>
<feature type="transmembrane region" description="Helical" evidence="8">
    <location>
        <begin position="94"/>
        <end position="116"/>
    </location>
</feature>
<comment type="function">
    <text evidence="8">Vacuolar effluxer which mediate the efflux of amino acids resulting from autophagic degradation. The release of autophagic amino acids allows the maintenance of protein synthesis and viability during nitrogen starvation.</text>
</comment>
<feature type="transmembrane region" description="Helical" evidence="8">
    <location>
        <begin position="378"/>
        <end position="399"/>
    </location>
</feature>
<protein>
    <recommendedName>
        <fullName evidence="8">Autophagy-related protein</fullName>
    </recommendedName>
</protein>
<comment type="subcellular location">
    <subcellularLocation>
        <location evidence="1 8">Vacuole membrane</location>
        <topology evidence="1 8">Multi-pass membrane protein</topology>
    </subcellularLocation>
</comment>
<reference evidence="10" key="1">
    <citation type="journal article" date="2020" name="Stud. Mycol.">
        <title>101 Dothideomycetes genomes: a test case for predicting lifestyles and emergence of pathogens.</title>
        <authorList>
            <person name="Haridas S."/>
            <person name="Albert R."/>
            <person name="Binder M."/>
            <person name="Bloem J."/>
            <person name="Labutti K."/>
            <person name="Salamov A."/>
            <person name="Andreopoulos B."/>
            <person name="Baker S."/>
            <person name="Barry K."/>
            <person name="Bills G."/>
            <person name="Bluhm B."/>
            <person name="Cannon C."/>
            <person name="Castanera R."/>
            <person name="Culley D."/>
            <person name="Daum C."/>
            <person name="Ezra D."/>
            <person name="Gonzalez J."/>
            <person name="Henrissat B."/>
            <person name="Kuo A."/>
            <person name="Liang C."/>
            <person name="Lipzen A."/>
            <person name="Lutzoni F."/>
            <person name="Magnuson J."/>
            <person name="Mondo S."/>
            <person name="Nolan M."/>
            <person name="Ohm R."/>
            <person name="Pangilinan J."/>
            <person name="Park H.-J."/>
            <person name="Ramirez L."/>
            <person name="Alfaro M."/>
            <person name="Sun H."/>
            <person name="Tritt A."/>
            <person name="Yoshinaga Y."/>
            <person name="Zwiers L.-H."/>
            <person name="Turgeon B."/>
            <person name="Goodwin S."/>
            <person name="Spatafora J."/>
            <person name="Crous P."/>
            <person name="Grigoriev I."/>
        </authorList>
    </citation>
    <scope>NUCLEOTIDE SEQUENCE</scope>
    <source>
        <strain evidence="10">HMLAC05119</strain>
    </source>
</reference>
<dbReference type="Pfam" id="PF11700">
    <property type="entry name" value="ATG22"/>
    <property type="match status" value="1"/>
</dbReference>
<dbReference type="PANTHER" id="PTHR23519">
    <property type="entry name" value="AUTOPHAGY-RELATED PROTEIN 22"/>
    <property type="match status" value="1"/>
</dbReference>
<feature type="transmembrane region" description="Helical" evidence="8">
    <location>
        <begin position="443"/>
        <end position="466"/>
    </location>
</feature>
<dbReference type="EMBL" id="ML979136">
    <property type="protein sequence ID" value="KAF1915647.1"/>
    <property type="molecule type" value="Genomic_DNA"/>
</dbReference>
<keyword evidence="4 8" id="KW-0812">Transmembrane</keyword>
<dbReference type="GO" id="GO:0005774">
    <property type="term" value="C:vacuolar membrane"/>
    <property type="evidence" value="ECO:0007669"/>
    <property type="project" value="UniProtKB-SubCell"/>
</dbReference>
<keyword evidence="7 8" id="KW-0472">Membrane</keyword>
<feature type="transmembrane region" description="Helical" evidence="8">
    <location>
        <begin position="159"/>
        <end position="181"/>
    </location>
</feature>
<feature type="transmembrane region" description="Helical" evidence="8">
    <location>
        <begin position="220"/>
        <end position="241"/>
    </location>
</feature>
<dbReference type="GO" id="GO:0006914">
    <property type="term" value="P:autophagy"/>
    <property type="evidence" value="ECO:0007669"/>
    <property type="project" value="UniProtKB-KW"/>
</dbReference>
<dbReference type="InterPro" id="IPR036259">
    <property type="entry name" value="MFS_trans_sf"/>
</dbReference>
<evidence type="ECO:0000256" key="1">
    <source>
        <dbReference type="ARBA" id="ARBA00004128"/>
    </source>
</evidence>
<keyword evidence="8" id="KW-0029">Amino-acid transport</keyword>
<evidence type="ECO:0000256" key="3">
    <source>
        <dbReference type="ARBA" id="ARBA00022448"/>
    </source>
</evidence>
<dbReference type="SUPFAM" id="SSF103473">
    <property type="entry name" value="MFS general substrate transporter"/>
    <property type="match status" value="1"/>
</dbReference>
<dbReference type="InterPro" id="IPR050495">
    <property type="entry name" value="ATG22/LtaA_families"/>
</dbReference>
<dbReference type="GO" id="GO:0006865">
    <property type="term" value="P:amino acid transport"/>
    <property type="evidence" value="ECO:0007669"/>
    <property type="project" value="UniProtKB-KW"/>
</dbReference>
<accession>A0A6A5QNN8</accession>
<name>A0A6A5QNN8_AMPQU</name>
<feature type="region of interest" description="Disordered" evidence="9">
    <location>
        <begin position="1"/>
        <end position="29"/>
    </location>
</feature>
<keyword evidence="6 8" id="KW-0072">Autophagy</keyword>
<dbReference type="Proteomes" id="UP000800096">
    <property type="component" value="Unassembled WGS sequence"/>
</dbReference>
<feature type="transmembrane region" description="Helical" evidence="8">
    <location>
        <begin position="411"/>
        <end position="431"/>
    </location>
</feature>
<evidence type="ECO:0000256" key="2">
    <source>
        <dbReference type="ARBA" id="ARBA00006978"/>
    </source>
</evidence>
<feature type="transmembrane region" description="Helical" evidence="8">
    <location>
        <begin position="253"/>
        <end position="276"/>
    </location>
</feature>
<gene>
    <name evidence="10" type="ORF">BDU57DRAFT_477639</name>
</gene>
<dbReference type="AlphaFoldDB" id="A0A6A5QNN8"/>
<keyword evidence="5 8" id="KW-1133">Transmembrane helix</keyword>
<evidence type="ECO:0000313" key="10">
    <source>
        <dbReference type="EMBL" id="KAF1915647.1"/>
    </source>
</evidence>
<evidence type="ECO:0000256" key="8">
    <source>
        <dbReference type="RuleBase" id="RU363073"/>
    </source>
</evidence>
<evidence type="ECO:0000256" key="9">
    <source>
        <dbReference type="SAM" id="MobiDB-lite"/>
    </source>
</evidence>
<keyword evidence="11" id="KW-1185">Reference proteome</keyword>
<dbReference type="OrthoDB" id="42657at2759"/>
<feature type="transmembrane region" description="Helical" evidence="8">
    <location>
        <begin position="128"/>
        <end position="147"/>
    </location>
</feature>
<organism evidence="10 11">
    <name type="scientific">Ampelomyces quisqualis</name>
    <name type="common">Powdery mildew agent</name>
    <dbReference type="NCBI Taxonomy" id="50730"/>
    <lineage>
        <taxon>Eukaryota</taxon>
        <taxon>Fungi</taxon>
        <taxon>Dikarya</taxon>
        <taxon>Ascomycota</taxon>
        <taxon>Pezizomycotina</taxon>
        <taxon>Dothideomycetes</taxon>
        <taxon>Pleosporomycetidae</taxon>
        <taxon>Pleosporales</taxon>
        <taxon>Pleosporineae</taxon>
        <taxon>Phaeosphaeriaceae</taxon>
        <taxon>Ampelomyces</taxon>
    </lineage>
</organism>